<name>A0A5C9A3I0_9GAMM</name>
<evidence type="ECO:0000313" key="3">
    <source>
        <dbReference type="Proteomes" id="UP000321933"/>
    </source>
</evidence>
<reference evidence="2 3" key="1">
    <citation type="submission" date="2019-08" db="EMBL/GenBank/DDBJ databases">
        <title>Parahaliea maris sp. nov., isolated from the surface seawater.</title>
        <authorList>
            <person name="Liu Y."/>
        </authorList>
    </citation>
    <scope>NUCLEOTIDE SEQUENCE [LARGE SCALE GENOMIC DNA]</scope>
    <source>
        <strain evidence="2 3">S2-26</strain>
    </source>
</reference>
<dbReference type="RefSeq" id="WP_148062407.1">
    <property type="nucleotide sequence ID" value="NZ_VRYZ01000001.1"/>
</dbReference>
<keyword evidence="1" id="KW-0732">Signal</keyword>
<dbReference type="AlphaFoldDB" id="A0A5C9A3I0"/>
<sequence>MKVTSTGAAAVLLVLSLPALADGLAVDKVYHPYVDPLVWELEWRAIVADDNPATGEGRSQLHRFSVGRAVAPNVMLEAYLLGSDSEESGFAIEAYELETLWQITEQGEYALDYGLLFELEKERGEDSWESAVSLLLERELGRFSVAANLEAAYEWGDDIRDEWETGLALQGRYRYRPEFEPAVEFYKGEDTAGLGPAGLGNFRLGPGRSLHWEAAVIVGLDSATPDYTLRTLLEYEF</sequence>
<comment type="caution">
    <text evidence="2">The sequence shown here is derived from an EMBL/GenBank/DDBJ whole genome shotgun (WGS) entry which is preliminary data.</text>
</comment>
<organism evidence="2 3">
    <name type="scientific">Parahaliea aestuarii</name>
    <dbReference type="NCBI Taxonomy" id="1852021"/>
    <lineage>
        <taxon>Bacteria</taxon>
        <taxon>Pseudomonadati</taxon>
        <taxon>Pseudomonadota</taxon>
        <taxon>Gammaproteobacteria</taxon>
        <taxon>Cellvibrionales</taxon>
        <taxon>Halieaceae</taxon>
        <taxon>Parahaliea</taxon>
    </lineage>
</organism>
<feature type="chain" id="PRO_5022727397" description="Transporter" evidence="1">
    <location>
        <begin position="22"/>
        <end position="237"/>
    </location>
</feature>
<keyword evidence="3" id="KW-1185">Reference proteome</keyword>
<dbReference type="EMBL" id="VRYZ01000001">
    <property type="protein sequence ID" value="TXS94554.1"/>
    <property type="molecule type" value="Genomic_DNA"/>
</dbReference>
<dbReference type="OrthoDB" id="6696169at2"/>
<proteinExistence type="predicted"/>
<evidence type="ECO:0000256" key="1">
    <source>
        <dbReference type="SAM" id="SignalP"/>
    </source>
</evidence>
<evidence type="ECO:0000313" key="2">
    <source>
        <dbReference type="EMBL" id="TXS94554.1"/>
    </source>
</evidence>
<feature type="signal peptide" evidence="1">
    <location>
        <begin position="1"/>
        <end position="21"/>
    </location>
</feature>
<accession>A0A5C9A3I0</accession>
<evidence type="ECO:0008006" key="4">
    <source>
        <dbReference type="Google" id="ProtNLM"/>
    </source>
</evidence>
<gene>
    <name evidence="2" type="ORF">FVW59_01120</name>
</gene>
<dbReference type="Proteomes" id="UP000321933">
    <property type="component" value="Unassembled WGS sequence"/>
</dbReference>
<protein>
    <recommendedName>
        <fullName evidence="4">Transporter</fullName>
    </recommendedName>
</protein>